<accession>A0A8K0T9G3</accession>
<feature type="domain" description="RAVE complex protein Rav1 C-terminal" evidence="2">
    <location>
        <begin position="609"/>
        <end position="1242"/>
    </location>
</feature>
<evidence type="ECO:0000256" key="1">
    <source>
        <dbReference type="SAM" id="MobiDB-lite"/>
    </source>
</evidence>
<proteinExistence type="predicted"/>
<dbReference type="Pfam" id="PF12234">
    <property type="entry name" value="Rav1p_C"/>
    <property type="match status" value="1"/>
</dbReference>
<dbReference type="InterPro" id="IPR022033">
    <property type="entry name" value="Rav1p_C"/>
</dbReference>
<organism evidence="3 4">
    <name type="scientific">Plectosphaerella cucumerina</name>
    <dbReference type="NCBI Taxonomy" id="40658"/>
    <lineage>
        <taxon>Eukaryota</taxon>
        <taxon>Fungi</taxon>
        <taxon>Dikarya</taxon>
        <taxon>Ascomycota</taxon>
        <taxon>Pezizomycotina</taxon>
        <taxon>Sordariomycetes</taxon>
        <taxon>Hypocreomycetidae</taxon>
        <taxon>Glomerellales</taxon>
        <taxon>Plectosphaerellaceae</taxon>
        <taxon>Plectosphaerella</taxon>
    </lineage>
</organism>
<evidence type="ECO:0000313" key="4">
    <source>
        <dbReference type="Proteomes" id="UP000813385"/>
    </source>
</evidence>
<dbReference type="EMBL" id="JAGPXD010000007">
    <property type="protein sequence ID" value="KAH7347945.1"/>
    <property type="molecule type" value="Genomic_DNA"/>
</dbReference>
<comment type="caution">
    <text evidence="3">The sequence shown here is derived from an EMBL/GenBank/DDBJ whole genome shotgun (WGS) entry which is preliminary data.</text>
</comment>
<dbReference type="GO" id="GO:0043291">
    <property type="term" value="C:RAVE complex"/>
    <property type="evidence" value="ECO:0007669"/>
    <property type="project" value="TreeGrafter"/>
</dbReference>
<evidence type="ECO:0000259" key="2">
    <source>
        <dbReference type="Pfam" id="PF12234"/>
    </source>
</evidence>
<feature type="region of interest" description="Disordered" evidence="1">
    <location>
        <begin position="1294"/>
        <end position="1316"/>
    </location>
</feature>
<evidence type="ECO:0000313" key="3">
    <source>
        <dbReference type="EMBL" id="KAH7347945.1"/>
    </source>
</evidence>
<dbReference type="GO" id="GO:0007035">
    <property type="term" value="P:vacuolar acidification"/>
    <property type="evidence" value="ECO:0007669"/>
    <property type="project" value="TreeGrafter"/>
</dbReference>
<keyword evidence="4" id="KW-1185">Reference proteome</keyword>
<protein>
    <submittedName>
        <fullName evidence="3">Regulator of V-ATPase in vacuolar membrane protein</fullName>
    </submittedName>
</protein>
<dbReference type="PANTHER" id="PTHR13950:SF9">
    <property type="entry name" value="RABCONNECTIN-3A"/>
    <property type="match status" value="1"/>
</dbReference>
<name>A0A8K0T9G3_9PEZI</name>
<reference evidence="3" key="1">
    <citation type="journal article" date="2021" name="Nat. Commun.">
        <title>Genetic determinants of endophytism in the Arabidopsis root mycobiome.</title>
        <authorList>
            <person name="Mesny F."/>
            <person name="Miyauchi S."/>
            <person name="Thiergart T."/>
            <person name="Pickel B."/>
            <person name="Atanasova L."/>
            <person name="Karlsson M."/>
            <person name="Huettel B."/>
            <person name="Barry K.W."/>
            <person name="Haridas S."/>
            <person name="Chen C."/>
            <person name="Bauer D."/>
            <person name="Andreopoulos W."/>
            <person name="Pangilinan J."/>
            <person name="LaButti K."/>
            <person name="Riley R."/>
            <person name="Lipzen A."/>
            <person name="Clum A."/>
            <person name="Drula E."/>
            <person name="Henrissat B."/>
            <person name="Kohler A."/>
            <person name="Grigoriev I.V."/>
            <person name="Martin F.M."/>
            <person name="Hacquard S."/>
        </authorList>
    </citation>
    <scope>NUCLEOTIDE SEQUENCE</scope>
    <source>
        <strain evidence="3">MPI-CAGE-AT-0016</strain>
    </source>
</reference>
<dbReference type="PANTHER" id="PTHR13950">
    <property type="entry name" value="RABCONNECTIN-RELATED"/>
    <property type="match status" value="1"/>
</dbReference>
<dbReference type="Gene3D" id="2.130.10.10">
    <property type="entry name" value="YVTN repeat-like/Quinoprotein amine dehydrogenase"/>
    <property type="match status" value="1"/>
</dbReference>
<dbReference type="InterPro" id="IPR015943">
    <property type="entry name" value="WD40/YVTN_repeat-like_dom_sf"/>
</dbReference>
<gene>
    <name evidence="3" type="ORF">B0T11DRAFT_343994</name>
</gene>
<sequence>MRAVLPGRPASGLQALATGFWNSKQIDVYITGNGFAILQDPDSLIQTIYDDDESELLAVAFDEASGKIATCTNSVVRVYEPFGHSEDALKWAIQTSFPVPDQTNTIEFAPCLSWGATEELLVSTSTLQLFRTGPDATCIWEKRLPNPAKATSLSFDSAYVATIGYYDSIVKVWRRLNYGADEVRFDMACLPHPQTVTAIRWRKPYHVEQTIENVLYTTCLDLSIRVWVGSDIHSGLPLYLKGKVDISWSIQQQALANAMSPQPWVFFVDGRDVTAAAENAIQRTPSAVTESNAAIERLVGIASNNSELCFVYGGGDTLSVLALENVGSKSPSLSVTSIAHIESKDWALRTTPASPASSHVEIQAYCARKSGQLRILVHEFHGMVKVFETDLVELIDPNVPRRHINMRCSWSGHSAPIQKIVRNFSGRAVVSRTAGGESIVWSHSDHSVGSPVLLRQCVIPDLGHIHRICVLRKGRFVAFLTHDSICLWDCRAPQARLLGRQSYQLRGKPLCLLILPRSDPAAYHIAHIATVSSEQDGVVWEIRLPLYASQGTTPEPHEPSIHQFCTFDLAGADGLAYVLPVDPAGAAPVTTGFLDIFAKDVAISYTHSGRVTFWTARVEQAERRVEWLSTSHAETGLDSPALVSGSTLKKAALVDSSRSQLFIWDIGGARLEYSQDYGANHIIRDLDWTSTPDSQSILAVGFQSRVILLSQMRFDYLNKGPAWAQIREISIREQTPRTIGDSTWLGDGHLVIGAGNQLFVEGRSFGHADPHISTLRLPQKKEGTWDLFEAVQRFNGPLPVFHPQFLSQSILSGKTTTVQRILMALHQTLKYHIPGENIDDYLGLNMSEFYTSECKRSQQRQPQASFAQRGDKGIDDEDIFSESVASAINERLTKVGLPQLSGHEQIQLADIVECVGLVEKHRRSLDENGARFMLFFRQHALRKGRTNEMSMSWREIVWAYHSTSQDILVDFVSRQNHGTLRWEHARESGMFMWLEDHNALRSQFELIARNEYTKGDDKNPIDCSLFYLALKKKTVLQGLWRMATWHREQAATHRLLANNFDEPKWRTTALKNAYALLSKRRFEYAAAFFLLADHLQDAVNVCLNQLKDMQLAVAVARVYEGDNGPVLRKLLEEEVLGVAAREGNRWLASWAFWKLNRKDMAVRALITPVYTLLETPLVPDMDSKLFLTDDPALVVLYAQLREKTLQTLRGASKITPRVEWEFVLHSAKLYDRMGCDLLGLDLVRNWEFPASGMGLVPGLGGEVNPLKLLRRRSSLVVADLPMSGLHAGVRSAVGKNPPPTVFQEPDSSSLLDSFGF</sequence>
<dbReference type="SUPFAM" id="SSF82171">
    <property type="entry name" value="DPP6 N-terminal domain-like"/>
    <property type="match status" value="1"/>
</dbReference>
<dbReference type="Proteomes" id="UP000813385">
    <property type="component" value="Unassembled WGS sequence"/>
</dbReference>
<dbReference type="InterPro" id="IPR036322">
    <property type="entry name" value="WD40_repeat_dom_sf"/>
</dbReference>
<dbReference type="OrthoDB" id="342131at2759"/>
<feature type="compositionally biased region" description="Polar residues" evidence="1">
    <location>
        <begin position="1305"/>
        <end position="1316"/>
    </location>
</feature>
<dbReference type="InterPro" id="IPR052208">
    <property type="entry name" value="DmX-like/RAVE_component"/>
</dbReference>
<dbReference type="SUPFAM" id="SSF50978">
    <property type="entry name" value="WD40 repeat-like"/>
    <property type="match status" value="1"/>
</dbReference>